<name>A0ABC8TBC4_9AQUA</name>
<dbReference type="Proteomes" id="UP001642360">
    <property type="component" value="Unassembled WGS sequence"/>
</dbReference>
<gene>
    <name evidence="2" type="ORF">ILEXP_LOCUS35930</name>
</gene>
<feature type="non-terminal residue" evidence="2">
    <location>
        <position position="111"/>
    </location>
</feature>
<accession>A0ABC8TBC4</accession>
<proteinExistence type="predicted"/>
<organism evidence="2 3">
    <name type="scientific">Ilex paraguariensis</name>
    <name type="common">yerba mate</name>
    <dbReference type="NCBI Taxonomy" id="185542"/>
    <lineage>
        <taxon>Eukaryota</taxon>
        <taxon>Viridiplantae</taxon>
        <taxon>Streptophyta</taxon>
        <taxon>Embryophyta</taxon>
        <taxon>Tracheophyta</taxon>
        <taxon>Spermatophyta</taxon>
        <taxon>Magnoliopsida</taxon>
        <taxon>eudicotyledons</taxon>
        <taxon>Gunneridae</taxon>
        <taxon>Pentapetalae</taxon>
        <taxon>asterids</taxon>
        <taxon>campanulids</taxon>
        <taxon>Aquifoliales</taxon>
        <taxon>Aquifoliaceae</taxon>
        <taxon>Ilex</taxon>
    </lineage>
</organism>
<keyword evidence="3" id="KW-1185">Reference proteome</keyword>
<evidence type="ECO:0000313" key="3">
    <source>
        <dbReference type="Proteomes" id="UP001642360"/>
    </source>
</evidence>
<evidence type="ECO:0000256" key="1">
    <source>
        <dbReference type="SAM" id="MobiDB-lite"/>
    </source>
</evidence>
<dbReference type="AlphaFoldDB" id="A0ABC8TBC4"/>
<dbReference type="EMBL" id="CAUOFW020004658">
    <property type="protein sequence ID" value="CAK9166695.1"/>
    <property type="molecule type" value="Genomic_DNA"/>
</dbReference>
<comment type="caution">
    <text evidence="2">The sequence shown here is derived from an EMBL/GenBank/DDBJ whole genome shotgun (WGS) entry which is preliminary data.</text>
</comment>
<evidence type="ECO:0000313" key="2">
    <source>
        <dbReference type="EMBL" id="CAK9166695.1"/>
    </source>
</evidence>
<sequence>MQNRDDLNKKLVHLANQSKALNSQVLNFLKLLESKHSHASSSSLGPQTRVHKAPSNPKDKIDLHTFREKRMSPPPIFQSNLSFRKGKQVWLIKEDFEKLTISTKLEAPSAI</sequence>
<feature type="region of interest" description="Disordered" evidence="1">
    <location>
        <begin position="38"/>
        <end position="60"/>
    </location>
</feature>
<reference evidence="2 3" key="1">
    <citation type="submission" date="2024-02" db="EMBL/GenBank/DDBJ databases">
        <authorList>
            <person name="Vignale AGUSTIN F."/>
            <person name="Sosa J E."/>
            <person name="Modenutti C."/>
        </authorList>
    </citation>
    <scope>NUCLEOTIDE SEQUENCE [LARGE SCALE GENOMIC DNA]</scope>
</reference>
<protein>
    <submittedName>
        <fullName evidence="2">Uncharacterized protein</fullName>
    </submittedName>
</protein>